<feature type="transmembrane region" description="Helical" evidence="2">
    <location>
        <begin position="173"/>
        <end position="196"/>
    </location>
</feature>
<gene>
    <name evidence="4" type="ORF">WN51_06529</name>
</gene>
<evidence type="ECO:0000313" key="5">
    <source>
        <dbReference type="Proteomes" id="UP000053105"/>
    </source>
</evidence>
<dbReference type="OrthoDB" id="10533194at2759"/>
<feature type="region of interest" description="Disordered" evidence="1">
    <location>
        <begin position="101"/>
        <end position="160"/>
    </location>
</feature>
<proteinExistence type="predicted"/>
<evidence type="ECO:0000313" key="4">
    <source>
        <dbReference type="EMBL" id="KOX69050.1"/>
    </source>
</evidence>
<keyword evidence="2" id="KW-1133">Transmembrane helix</keyword>
<name>A0A0M8ZQH6_9HYME</name>
<reference evidence="4 5" key="1">
    <citation type="submission" date="2015-07" db="EMBL/GenBank/DDBJ databases">
        <title>The genome of Melipona quadrifasciata.</title>
        <authorList>
            <person name="Pan H."/>
            <person name="Kapheim K."/>
        </authorList>
    </citation>
    <scope>NUCLEOTIDE SEQUENCE [LARGE SCALE GENOMIC DNA]</scope>
    <source>
        <strain evidence="4">0111107301</strain>
        <tissue evidence="4">Whole body</tissue>
    </source>
</reference>
<evidence type="ECO:0000256" key="3">
    <source>
        <dbReference type="SAM" id="SignalP"/>
    </source>
</evidence>
<evidence type="ECO:0000256" key="2">
    <source>
        <dbReference type="SAM" id="Phobius"/>
    </source>
</evidence>
<keyword evidence="3" id="KW-0732">Signal</keyword>
<protein>
    <submittedName>
        <fullName evidence="4">Uncharacterized protein</fullName>
    </submittedName>
</protein>
<sequence>MSEKSITSATSRQSTILLALFPLLGILLSLRADSVRADESISQVFEVGMSLGWTRCTEKCRRGRIAARIRTRAGRASVKDPMTLMTRPCVRVLTLTGLTAKEESKKNRKEEEAGGEEGERGRGGDAITEPSSETRKDHPVQRNGTRSCAPSQQVGSGEAEPPSSMFYAVVSELLLPVLPLLMFLLLMVVSVSLVAGDFSTPGEESRLGVPARLLPPEQ</sequence>
<organism evidence="4 5">
    <name type="scientific">Melipona quadrifasciata</name>
    <dbReference type="NCBI Taxonomy" id="166423"/>
    <lineage>
        <taxon>Eukaryota</taxon>
        <taxon>Metazoa</taxon>
        <taxon>Ecdysozoa</taxon>
        <taxon>Arthropoda</taxon>
        <taxon>Hexapoda</taxon>
        <taxon>Insecta</taxon>
        <taxon>Pterygota</taxon>
        <taxon>Neoptera</taxon>
        <taxon>Endopterygota</taxon>
        <taxon>Hymenoptera</taxon>
        <taxon>Apocrita</taxon>
        <taxon>Aculeata</taxon>
        <taxon>Apoidea</taxon>
        <taxon>Anthophila</taxon>
        <taxon>Apidae</taxon>
        <taxon>Melipona</taxon>
    </lineage>
</organism>
<dbReference type="EMBL" id="KQ435904">
    <property type="protein sequence ID" value="KOX69050.1"/>
    <property type="molecule type" value="Genomic_DNA"/>
</dbReference>
<keyword evidence="2" id="KW-0472">Membrane</keyword>
<keyword evidence="5" id="KW-1185">Reference proteome</keyword>
<accession>A0A0M8ZQH6</accession>
<dbReference type="AlphaFoldDB" id="A0A0M8ZQH6"/>
<dbReference type="Proteomes" id="UP000053105">
    <property type="component" value="Unassembled WGS sequence"/>
</dbReference>
<evidence type="ECO:0000256" key="1">
    <source>
        <dbReference type="SAM" id="MobiDB-lite"/>
    </source>
</evidence>
<keyword evidence="2" id="KW-0812">Transmembrane</keyword>
<feature type="compositionally biased region" description="Polar residues" evidence="1">
    <location>
        <begin position="142"/>
        <end position="155"/>
    </location>
</feature>
<feature type="compositionally biased region" description="Basic and acidic residues" evidence="1">
    <location>
        <begin position="101"/>
        <end position="123"/>
    </location>
</feature>
<feature type="chain" id="PRO_5005830647" evidence="3">
    <location>
        <begin position="38"/>
        <end position="218"/>
    </location>
</feature>
<feature type="signal peptide" evidence="3">
    <location>
        <begin position="1"/>
        <end position="37"/>
    </location>
</feature>